<name>A0A2T5B7U3_MYCDI</name>
<dbReference type="Proteomes" id="UP000241247">
    <property type="component" value="Unassembled WGS sequence"/>
</dbReference>
<evidence type="ECO:0000313" key="2">
    <source>
        <dbReference type="Proteomes" id="UP000241247"/>
    </source>
</evidence>
<dbReference type="EMBL" id="PZZZ01000004">
    <property type="protein sequence ID" value="PTM95065.1"/>
    <property type="molecule type" value="Genomic_DNA"/>
</dbReference>
<keyword evidence="2" id="KW-1185">Reference proteome</keyword>
<evidence type="ECO:0000313" key="1">
    <source>
        <dbReference type="EMBL" id="PTM95065.1"/>
    </source>
</evidence>
<sequence>MKITWTDRNGNEITGRIDAALWPYVKALGVDKAARFFIRFGGSYIYIGRKRANGTSEVAAVLGPVASQQLIESGVGPGSVRVPLANGFPARYLRSRGRTVNQICRAVRCTDVQVRGLLKADHARRDASIRMEAKRRETYLADAELLASLPQALTQPQGPQP</sequence>
<dbReference type="AlphaFoldDB" id="A0A2T5B7U3"/>
<comment type="caution">
    <text evidence="1">The sequence shown here is derived from an EMBL/GenBank/DDBJ whole genome shotgun (WGS) entry which is preliminary data.</text>
</comment>
<protein>
    <submittedName>
        <fullName evidence="1">Uncharacterized protein</fullName>
    </submittedName>
</protein>
<proteinExistence type="predicted"/>
<organism evidence="1 2">
    <name type="scientific">Mycoplana dimorpha</name>
    <dbReference type="NCBI Taxonomy" id="28320"/>
    <lineage>
        <taxon>Bacteria</taxon>
        <taxon>Pseudomonadati</taxon>
        <taxon>Pseudomonadota</taxon>
        <taxon>Alphaproteobacteria</taxon>
        <taxon>Hyphomicrobiales</taxon>
        <taxon>Rhizobiaceae</taxon>
        <taxon>Mycoplana</taxon>
    </lineage>
</organism>
<gene>
    <name evidence="1" type="ORF">C7449_104128</name>
</gene>
<reference evidence="1 2" key="1">
    <citation type="submission" date="2018-04" db="EMBL/GenBank/DDBJ databases">
        <title>Genomic Encyclopedia of Type Strains, Phase IV (KMG-IV): sequencing the most valuable type-strain genomes for metagenomic binning, comparative biology and taxonomic classification.</title>
        <authorList>
            <person name="Goeker M."/>
        </authorList>
    </citation>
    <scope>NUCLEOTIDE SEQUENCE [LARGE SCALE GENOMIC DNA]</scope>
    <source>
        <strain evidence="1 2">DSM 7138</strain>
    </source>
</reference>
<accession>A0A2T5B7U3</accession>